<sequence length="222" mass="24887">MLLTNMKEALAEFYPEGINAKTKDFGRIVNDRHYQRVKKLLSGGGKVALGGETEDSERFISPTVLRDVQPSDTIMQDEIFGPILPIMVIQNEDEAIKFINSREKPLAMYVFTKDRAVSEKFRCSTSSGGFLVNDTLMHGAVMTLPFGGVGNSGMGAYHGKATFDTFTHRRACLERAQKMESANSLRYPPYTEKKVRYIKWLTGKKPPKKGGIWSMFSSSSRL</sequence>
<evidence type="ECO:0000256" key="1">
    <source>
        <dbReference type="ARBA" id="ARBA00009986"/>
    </source>
</evidence>
<dbReference type="InterPro" id="IPR015590">
    <property type="entry name" value="Aldehyde_DH_dom"/>
</dbReference>
<comment type="caution">
    <text evidence="4">The sequence shown here is derived from an EMBL/GenBank/DDBJ whole genome shotgun (WGS) entry which is preliminary data.</text>
</comment>
<protein>
    <recommendedName>
        <fullName evidence="3">Aldehyde dehydrogenase domain-containing protein</fullName>
    </recommendedName>
</protein>
<keyword evidence="5" id="KW-1185">Reference proteome</keyword>
<dbReference type="Pfam" id="PF00171">
    <property type="entry name" value="Aldedh"/>
    <property type="match status" value="1"/>
</dbReference>
<dbReference type="PANTHER" id="PTHR43570:SF16">
    <property type="entry name" value="ALDEHYDE DEHYDROGENASE TYPE III, ISOFORM Q"/>
    <property type="match status" value="1"/>
</dbReference>
<gene>
    <name evidence="4" type="ORF">KUTeg_023263</name>
</gene>
<accession>A0ABQ9E7B4</accession>
<dbReference type="Gene3D" id="3.40.309.10">
    <property type="entry name" value="Aldehyde Dehydrogenase, Chain A, domain 2"/>
    <property type="match status" value="1"/>
</dbReference>
<dbReference type="InterPro" id="IPR016162">
    <property type="entry name" value="Ald_DH_N"/>
</dbReference>
<evidence type="ECO:0000256" key="2">
    <source>
        <dbReference type="ARBA" id="ARBA00023002"/>
    </source>
</evidence>
<dbReference type="PANTHER" id="PTHR43570">
    <property type="entry name" value="ALDEHYDE DEHYDROGENASE"/>
    <property type="match status" value="1"/>
</dbReference>
<evidence type="ECO:0000259" key="3">
    <source>
        <dbReference type="Pfam" id="PF00171"/>
    </source>
</evidence>
<dbReference type="EMBL" id="JARBDR010000921">
    <property type="protein sequence ID" value="KAJ8299203.1"/>
    <property type="molecule type" value="Genomic_DNA"/>
</dbReference>
<evidence type="ECO:0000313" key="4">
    <source>
        <dbReference type="EMBL" id="KAJ8299203.1"/>
    </source>
</evidence>
<dbReference type="InterPro" id="IPR012394">
    <property type="entry name" value="Aldehyde_DH_NAD(P)"/>
</dbReference>
<dbReference type="InterPro" id="IPR016163">
    <property type="entry name" value="Ald_DH_C"/>
</dbReference>
<keyword evidence="2" id="KW-0560">Oxidoreductase</keyword>
<reference evidence="4 5" key="1">
    <citation type="submission" date="2022-12" db="EMBL/GenBank/DDBJ databases">
        <title>Chromosome-level genome of Tegillarca granosa.</title>
        <authorList>
            <person name="Kim J."/>
        </authorList>
    </citation>
    <scope>NUCLEOTIDE SEQUENCE [LARGE SCALE GENOMIC DNA]</scope>
    <source>
        <strain evidence="4">Teg-2019</strain>
        <tissue evidence="4">Adductor muscle</tissue>
    </source>
</reference>
<proteinExistence type="inferred from homology"/>
<dbReference type="SUPFAM" id="SSF53720">
    <property type="entry name" value="ALDH-like"/>
    <property type="match status" value="1"/>
</dbReference>
<name>A0ABQ9E7B4_TEGGR</name>
<organism evidence="4 5">
    <name type="scientific">Tegillarca granosa</name>
    <name type="common">Malaysian cockle</name>
    <name type="synonym">Anadara granosa</name>
    <dbReference type="NCBI Taxonomy" id="220873"/>
    <lineage>
        <taxon>Eukaryota</taxon>
        <taxon>Metazoa</taxon>
        <taxon>Spiralia</taxon>
        <taxon>Lophotrochozoa</taxon>
        <taxon>Mollusca</taxon>
        <taxon>Bivalvia</taxon>
        <taxon>Autobranchia</taxon>
        <taxon>Pteriomorphia</taxon>
        <taxon>Arcoida</taxon>
        <taxon>Arcoidea</taxon>
        <taxon>Arcidae</taxon>
        <taxon>Tegillarca</taxon>
    </lineage>
</organism>
<comment type="similarity">
    <text evidence="1">Belongs to the aldehyde dehydrogenase family.</text>
</comment>
<dbReference type="Gene3D" id="3.40.605.10">
    <property type="entry name" value="Aldehyde Dehydrogenase, Chain A, domain 1"/>
    <property type="match status" value="1"/>
</dbReference>
<feature type="domain" description="Aldehyde dehydrogenase" evidence="3">
    <location>
        <begin position="19"/>
        <end position="170"/>
    </location>
</feature>
<dbReference type="InterPro" id="IPR016161">
    <property type="entry name" value="Ald_DH/histidinol_DH"/>
</dbReference>
<dbReference type="Proteomes" id="UP001217089">
    <property type="component" value="Unassembled WGS sequence"/>
</dbReference>
<evidence type="ECO:0000313" key="5">
    <source>
        <dbReference type="Proteomes" id="UP001217089"/>
    </source>
</evidence>